<organism evidence="1">
    <name type="scientific">marine sediment metagenome</name>
    <dbReference type="NCBI Taxonomy" id="412755"/>
    <lineage>
        <taxon>unclassified sequences</taxon>
        <taxon>metagenomes</taxon>
        <taxon>ecological metagenomes</taxon>
    </lineage>
</organism>
<reference evidence="1" key="1">
    <citation type="journal article" date="2014" name="Front. Microbiol.">
        <title>High frequency of phylogenetically diverse reductive dehalogenase-homologous genes in deep subseafloor sedimentary metagenomes.</title>
        <authorList>
            <person name="Kawai M."/>
            <person name="Futagami T."/>
            <person name="Toyoda A."/>
            <person name="Takaki Y."/>
            <person name="Nishi S."/>
            <person name="Hori S."/>
            <person name="Arai W."/>
            <person name="Tsubouchi T."/>
            <person name="Morono Y."/>
            <person name="Uchiyama I."/>
            <person name="Ito T."/>
            <person name="Fujiyama A."/>
            <person name="Inagaki F."/>
            <person name="Takami H."/>
        </authorList>
    </citation>
    <scope>NUCLEOTIDE SEQUENCE</scope>
    <source>
        <strain evidence="1">Expedition CK06-06</strain>
    </source>
</reference>
<protein>
    <submittedName>
        <fullName evidence="1">Uncharacterized protein</fullName>
    </submittedName>
</protein>
<gene>
    <name evidence="1" type="ORF">S01H4_31379</name>
</gene>
<accession>X1AD55</accession>
<dbReference type="EMBL" id="BART01016293">
    <property type="protein sequence ID" value="GAG79884.1"/>
    <property type="molecule type" value="Genomic_DNA"/>
</dbReference>
<proteinExistence type="predicted"/>
<dbReference type="AlphaFoldDB" id="X1AD55"/>
<comment type="caution">
    <text evidence="1">The sequence shown here is derived from an EMBL/GenBank/DDBJ whole genome shotgun (WGS) entry which is preliminary data.</text>
</comment>
<evidence type="ECO:0000313" key="1">
    <source>
        <dbReference type="EMBL" id="GAG79884.1"/>
    </source>
</evidence>
<sequence length="49" mass="5591">MTIGIYKLVGGKVQIIADNMIITIENFWDISTNKFVEGKCKKKQNMQIS</sequence>
<name>X1AD55_9ZZZZ</name>